<keyword evidence="4" id="KW-0378">Hydrolase</keyword>
<proteinExistence type="predicted"/>
<dbReference type="Proteomes" id="UP000654370">
    <property type="component" value="Unassembled WGS sequence"/>
</dbReference>
<evidence type="ECO:0000256" key="6">
    <source>
        <dbReference type="ARBA" id="ARBA00023211"/>
    </source>
</evidence>
<comment type="cofactor">
    <cofactor evidence="2">
        <name>Mg(2+)</name>
        <dbReference type="ChEBI" id="CHEBI:18420"/>
    </cofactor>
</comment>
<comment type="cofactor">
    <cofactor evidence="1">
        <name>Mn(2+)</name>
        <dbReference type="ChEBI" id="CHEBI:29035"/>
    </cofactor>
</comment>
<evidence type="ECO:0000256" key="5">
    <source>
        <dbReference type="ARBA" id="ARBA00022842"/>
    </source>
</evidence>
<reference evidence="8" key="1">
    <citation type="submission" date="2020-12" db="EMBL/GenBank/DDBJ databases">
        <title>Metabolic potential, ecology and presence of endohyphal bacteria is reflected in genomic diversity of Mucoromycotina.</title>
        <authorList>
            <person name="Muszewska A."/>
            <person name="Okrasinska A."/>
            <person name="Steczkiewicz K."/>
            <person name="Drgas O."/>
            <person name="Orlowska M."/>
            <person name="Perlinska-Lenart U."/>
            <person name="Aleksandrzak-Piekarczyk T."/>
            <person name="Szatraj K."/>
            <person name="Zielenkiewicz U."/>
            <person name="Pilsyk S."/>
            <person name="Malc E."/>
            <person name="Mieczkowski P."/>
            <person name="Kruszewska J.S."/>
            <person name="Biernat P."/>
            <person name="Pawlowska J."/>
        </authorList>
    </citation>
    <scope>NUCLEOTIDE SEQUENCE</scope>
    <source>
        <strain evidence="8">WA0000067209</strain>
    </source>
</reference>
<dbReference type="PANTHER" id="PTHR12318:SF0">
    <property type="entry name" value="ACYL-COENZYME A DIPHOSPHATASE NUDT19"/>
    <property type="match status" value="1"/>
</dbReference>
<gene>
    <name evidence="8" type="ORF">INT43_007380</name>
</gene>
<dbReference type="GO" id="GO:0016818">
    <property type="term" value="F:hydrolase activity, acting on acid anhydrides, in phosphorus-containing anhydrides"/>
    <property type="evidence" value="ECO:0007669"/>
    <property type="project" value="InterPro"/>
</dbReference>
<feature type="non-terminal residue" evidence="8">
    <location>
        <position position="358"/>
    </location>
</feature>
<dbReference type="GO" id="GO:0005739">
    <property type="term" value="C:mitochondrion"/>
    <property type="evidence" value="ECO:0007669"/>
    <property type="project" value="TreeGrafter"/>
</dbReference>
<comment type="caution">
    <text evidence="8">The sequence shown here is derived from an EMBL/GenBank/DDBJ whole genome shotgun (WGS) entry which is preliminary data.</text>
</comment>
<keyword evidence="6" id="KW-0464">Manganese</keyword>
<evidence type="ECO:0000313" key="8">
    <source>
        <dbReference type="EMBL" id="KAG2182450.1"/>
    </source>
</evidence>
<name>A0A8H7UGR5_MORIS</name>
<evidence type="ECO:0000256" key="2">
    <source>
        <dbReference type="ARBA" id="ARBA00001946"/>
    </source>
</evidence>
<dbReference type="GO" id="GO:0046872">
    <property type="term" value="F:metal ion binding"/>
    <property type="evidence" value="ECO:0007669"/>
    <property type="project" value="UniProtKB-KW"/>
</dbReference>
<dbReference type="EMBL" id="JAEPQZ010000004">
    <property type="protein sequence ID" value="KAG2182450.1"/>
    <property type="molecule type" value="Genomic_DNA"/>
</dbReference>
<dbReference type="InterPro" id="IPR000086">
    <property type="entry name" value="NUDIX_hydrolase_dom"/>
</dbReference>
<organism evidence="8 9">
    <name type="scientific">Mortierella isabellina</name>
    <name type="common">Filamentous fungus</name>
    <name type="synonym">Umbelopsis isabellina</name>
    <dbReference type="NCBI Taxonomy" id="91625"/>
    <lineage>
        <taxon>Eukaryota</taxon>
        <taxon>Fungi</taxon>
        <taxon>Fungi incertae sedis</taxon>
        <taxon>Mucoromycota</taxon>
        <taxon>Mucoromycotina</taxon>
        <taxon>Umbelopsidomycetes</taxon>
        <taxon>Umbelopsidales</taxon>
        <taxon>Umbelopsidaceae</taxon>
        <taxon>Umbelopsis</taxon>
    </lineage>
</organism>
<dbReference type="SUPFAM" id="SSF55811">
    <property type="entry name" value="Nudix"/>
    <property type="match status" value="1"/>
</dbReference>
<protein>
    <recommendedName>
        <fullName evidence="7">Nudix hydrolase domain-containing protein</fullName>
    </recommendedName>
</protein>
<evidence type="ECO:0000256" key="3">
    <source>
        <dbReference type="ARBA" id="ARBA00022723"/>
    </source>
</evidence>
<dbReference type="AlphaFoldDB" id="A0A8H7UGR5"/>
<evidence type="ECO:0000256" key="4">
    <source>
        <dbReference type="ARBA" id="ARBA00022801"/>
    </source>
</evidence>
<sequence length="358" mass="40473">SPAPLKSVHSTVHTQHVKRDPPFCYVSQNGFTNNTYVPYSDQKHTSLIVAAPIPASQVKSSSACNYRVLMMKRNAKSSFINAHVFPGGNIDEHDYDSRWSEIIAPGGHAYYDEESKRMLAHKICAIRETYEEAGLLLTNPPNLHIPTSWREKVHADASEFRKMCAEHKMAPSACNLYHFSNWITPVMEKRRYNTQFFITVISEAKGEEHTLIQADGGETIQLDWYTPEEALDAWKRGEITLYPPQWYSLHILKQTPRYQDIVANAGVGAFRTRTGKVVTVMPQPQGAPEGSAEEKEGFHIFLAYPGDSTYEGPGLKTTEHGQHRLYIKKEGAKFTDMKLVRTVDVDDIVQDDTMKANL</sequence>
<evidence type="ECO:0000256" key="1">
    <source>
        <dbReference type="ARBA" id="ARBA00001936"/>
    </source>
</evidence>
<keyword evidence="5" id="KW-0460">Magnesium</keyword>
<dbReference type="Gene3D" id="3.90.79.10">
    <property type="entry name" value="Nucleoside Triphosphate Pyrophosphohydrolase"/>
    <property type="match status" value="1"/>
</dbReference>
<accession>A0A8H7UGR5</accession>
<dbReference type="PROSITE" id="PS51462">
    <property type="entry name" value="NUDIX"/>
    <property type="match status" value="1"/>
</dbReference>
<dbReference type="InterPro" id="IPR039121">
    <property type="entry name" value="NUDT19"/>
</dbReference>
<dbReference type="PANTHER" id="PTHR12318">
    <property type="entry name" value="TESTOSTERONE-REGULATED PROTEIN RP2"/>
    <property type="match status" value="1"/>
</dbReference>
<dbReference type="CDD" id="cd18870">
    <property type="entry name" value="NUDIX_AcylCoAdiphos_Nudt19"/>
    <property type="match status" value="1"/>
</dbReference>
<evidence type="ECO:0000259" key="7">
    <source>
        <dbReference type="PROSITE" id="PS51462"/>
    </source>
</evidence>
<dbReference type="InterPro" id="IPR015797">
    <property type="entry name" value="NUDIX_hydrolase-like_dom_sf"/>
</dbReference>
<dbReference type="OrthoDB" id="1695362at2759"/>
<feature type="domain" description="Nudix hydrolase" evidence="7">
    <location>
        <begin position="40"/>
        <end position="247"/>
    </location>
</feature>
<evidence type="ECO:0000313" key="9">
    <source>
        <dbReference type="Proteomes" id="UP000654370"/>
    </source>
</evidence>
<keyword evidence="3" id="KW-0479">Metal-binding</keyword>
<keyword evidence="9" id="KW-1185">Reference proteome</keyword>